<keyword evidence="3" id="KW-1185">Reference proteome</keyword>
<protein>
    <submittedName>
        <fullName evidence="2">Uncharacterized protein</fullName>
    </submittedName>
</protein>
<dbReference type="Proteomes" id="UP001152622">
    <property type="component" value="Chromosome 12"/>
</dbReference>
<reference evidence="2" key="1">
    <citation type="journal article" date="2023" name="Science">
        <title>Genome structures resolve the early diversification of teleost fishes.</title>
        <authorList>
            <person name="Parey E."/>
            <person name="Louis A."/>
            <person name="Montfort J."/>
            <person name="Bouchez O."/>
            <person name="Roques C."/>
            <person name="Iampietro C."/>
            <person name="Lluch J."/>
            <person name="Castinel A."/>
            <person name="Donnadieu C."/>
            <person name="Desvignes T."/>
            <person name="Floi Bucao C."/>
            <person name="Jouanno E."/>
            <person name="Wen M."/>
            <person name="Mejri S."/>
            <person name="Dirks R."/>
            <person name="Jansen H."/>
            <person name="Henkel C."/>
            <person name="Chen W.J."/>
            <person name="Zahm M."/>
            <person name="Cabau C."/>
            <person name="Klopp C."/>
            <person name="Thompson A.W."/>
            <person name="Robinson-Rechavi M."/>
            <person name="Braasch I."/>
            <person name="Lecointre G."/>
            <person name="Bobe J."/>
            <person name="Postlethwait J.H."/>
            <person name="Berthelot C."/>
            <person name="Roest Crollius H."/>
            <person name="Guiguen Y."/>
        </authorList>
    </citation>
    <scope>NUCLEOTIDE SEQUENCE</scope>
    <source>
        <strain evidence="2">WJC10195</strain>
    </source>
</reference>
<sequence>MLCSRVLARAAVNTINIFSLAGVEAASAQSGPQSGDICTPASAAIRFRSSAIYYLCHGAVEVLALTRGGQRSHLRAGPPSQRGGRREVWGGVRLGPDFGRQHYPPITPG</sequence>
<organism evidence="2 3">
    <name type="scientific">Synaphobranchus kaupii</name>
    <name type="common">Kaup's arrowtooth eel</name>
    <dbReference type="NCBI Taxonomy" id="118154"/>
    <lineage>
        <taxon>Eukaryota</taxon>
        <taxon>Metazoa</taxon>
        <taxon>Chordata</taxon>
        <taxon>Craniata</taxon>
        <taxon>Vertebrata</taxon>
        <taxon>Euteleostomi</taxon>
        <taxon>Actinopterygii</taxon>
        <taxon>Neopterygii</taxon>
        <taxon>Teleostei</taxon>
        <taxon>Anguilliformes</taxon>
        <taxon>Synaphobranchidae</taxon>
        <taxon>Synaphobranchus</taxon>
    </lineage>
</organism>
<gene>
    <name evidence="2" type="ORF">SKAU_G00303170</name>
</gene>
<dbReference type="AlphaFoldDB" id="A0A9Q1IN83"/>
<proteinExistence type="predicted"/>
<name>A0A9Q1IN83_SYNKA</name>
<comment type="caution">
    <text evidence="2">The sequence shown here is derived from an EMBL/GenBank/DDBJ whole genome shotgun (WGS) entry which is preliminary data.</text>
</comment>
<evidence type="ECO:0000313" key="2">
    <source>
        <dbReference type="EMBL" id="KAJ8346124.1"/>
    </source>
</evidence>
<evidence type="ECO:0000313" key="3">
    <source>
        <dbReference type="Proteomes" id="UP001152622"/>
    </source>
</evidence>
<dbReference type="EMBL" id="JAINUF010000012">
    <property type="protein sequence ID" value="KAJ8346124.1"/>
    <property type="molecule type" value="Genomic_DNA"/>
</dbReference>
<evidence type="ECO:0000256" key="1">
    <source>
        <dbReference type="SAM" id="MobiDB-lite"/>
    </source>
</evidence>
<accession>A0A9Q1IN83</accession>
<feature type="region of interest" description="Disordered" evidence="1">
    <location>
        <begin position="71"/>
        <end position="109"/>
    </location>
</feature>